<comment type="subcellular location">
    <subcellularLocation>
        <location evidence="1">Nucleus</location>
    </subcellularLocation>
</comment>
<dbReference type="VEuPathDB" id="FungiDB:H257_05510"/>
<dbReference type="Pfam" id="PF05699">
    <property type="entry name" value="Dimer_Tnp_hAT"/>
    <property type="match status" value="1"/>
</dbReference>
<evidence type="ECO:0000313" key="7">
    <source>
        <dbReference type="EMBL" id="KAF0710062.1"/>
    </source>
</evidence>
<dbReference type="PANTHER" id="PTHR46481">
    <property type="entry name" value="ZINC FINGER BED DOMAIN-CONTAINING PROTEIN 4"/>
    <property type="match status" value="1"/>
</dbReference>
<dbReference type="SUPFAM" id="SSF53098">
    <property type="entry name" value="Ribonuclease H-like"/>
    <property type="match status" value="1"/>
</dbReference>
<dbReference type="Proteomes" id="UP000469452">
    <property type="component" value="Unassembled WGS sequence"/>
</dbReference>
<evidence type="ECO:0000259" key="6">
    <source>
        <dbReference type="Pfam" id="PF05699"/>
    </source>
</evidence>
<dbReference type="InterPro" id="IPR008906">
    <property type="entry name" value="HATC_C_dom"/>
</dbReference>
<dbReference type="GO" id="GO:0005634">
    <property type="term" value="C:nucleus"/>
    <property type="evidence" value="ECO:0007669"/>
    <property type="project" value="UniProtKB-SubCell"/>
</dbReference>
<keyword evidence="5" id="KW-0539">Nucleus</keyword>
<dbReference type="GO" id="GO:0008270">
    <property type="term" value="F:zinc ion binding"/>
    <property type="evidence" value="ECO:0007669"/>
    <property type="project" value="UniProtKB-KW"/>
</dbReference>
<dbReference type="PANTHER" id="PTHR46481:SF10">
    <property type="entry name" value="ZINC FINGER BED DOMAIN-CONTAINING PROTEIN 39"/>
    <property type="match status" value="1"/>
</dbReference>
<name>A0A6A4ZM18_APHAT</name>
<gene>
    <name evidence="7" type="ORF">AaE_012676</name>
</gene>
<organism evidence="7 8">
    <name type="scientific">Aphanomyces astaci</name>
    <name type="common">Crayfish plague agent</name>
    <dbReference type="NCBI Taxonomy" id="112090"/>
    <lineage>
        <taxon>Eukaryota</taxon>
        <taxon>Sar</taxon>
        <taxon>Stramenopiles</taxon>
        <taxon>Oomycota</taxon>
        <taxon>Saprolegniomycetes</taxon>
        <taxon>Saprolegniales</taxon>
        <taxon>Verrucalvaceae</taxon>
        <taxon>Aphanomyces</taxon>
    </lineage>
</organism>
<keyword evidence="4" id="KW-0862">Zinc</keyword>
<sequence length="427" mass="48175">VNMEPVVNYMNVIMSVILDSKYTEAQAHTAEWIAKDLEDTMAALPANVCGACTDNTAANKGAWKILEAKFPTKLFPGCVCHALNLLVKDIFGPGKTKLGGNDVPRYPNGYPFEHLANFVDSCKHVIRFIRNNGRLKSALSSLQKANHLGRLVMPAPTRWCTMQQCLVSLHESESLLHDLVSARDFITGSADQRLRRMAVKETVTAVDFVSKLEHCISILSPIDKWIKIFQSDRVPVSEVLNLHESKYIVAAIKTRWDFVYGDPHGVGYLLDPRFVDGGFDSKEFKEDIVDFVVNYPPSDTAPSTNSRREALSHDLKEFQKYYLKLHSAKGWKLEELKSKKKTVAEFWMLDGQAWPLLRELALRVFNLVASSAASERNFSMYGFIQSKKRNILSPSTVTKLMHITTKYNLDDEVGGKDYSSDEYTNPE</sequence>
<comment type="caution">
    <text evidence="7">The sequence shown here is derived from an EMBL/GenBank/DDBJ whole genome shotgun (WGS) entry which is preliminary data.</text>
</comment>
<protein>
    <recommendedName>
        <fullName evidence="6">HAT C-terminal dimerisation domain-containing protein</fullName>
    </recommendedName>
</protein>
<feature type="domain" description="HAT C-terminal dimerisation" evidence="6">
    <location>
        <begin position="339"/>
        <end position="403"/>
    </location>
</feature>
<keyword evidence="3" id="KW-0863">Zinc-finger</keyword>
<dbReference type="InterPro" id="IPR012337">
    <property type="entry name" value="RNaseH-like_sf"/>
</dbReference>
<reference evidence="7 8" key="1">
    <citation type="submission" date="2019-06" db="EMBL/GenBank/DDBJ databases">
        <title>Genomics analysis of Aphanomyces spp. identifies a new class of oomycete effector associated with host adaptation.</title>
        <authorList>
            <person name="Gaulin E."/>
        </authorList>
    </citation>
    <scope>NUCLEOTIDE SEQUENCE [LARGE SCALE GENOMIC DNA]</scope>
    <source>
        <strain evidence="7 8">E</strain>
    </source>
</reference>
<dbReference type="EMBL" id="VJMI01018614">
    <property type="protein sequence ID" value="KAF0710062.1"/>
    <property type="molecule type" value="Genomic_DNA"/>
</dbReference>
<keyword evidence="2" id="KW-0479">Metal-binding</keyword>
<evidence type="ECO:0000313" key="8">
    <source>
        <dbReference type="Proteomes" id="UP000469452"/>
    </source>
</evidence>
<evidence type="ECO:0000256" key="3">
    <source>
        <dbReference type="ARBA" id="ARBA00022771"/>
    </source>
</evidence>
<dbReference type="InterPro" id="IPR052035">
    <property type="entry name" value="ZnF_BED_domain_contain"/>
</dbReference>
<evidence type="ECO:0000256" key="2">
    <source>
        <dbReference type="ARBA" id="ARBA00022723"/>
    </source>
</evidence>
<dbReference type="GO" id="GO:0046983">
    <property type="term" value="F:protein dimerization activity"/>
    <property type="evidence" value="ECO:0007669"/>
    <property type="project" value="InterPro"/>
</dbReference>
<feature type="non-terminal residue" evidence="7">
    <location>
        <position position="1"/>
    </location>
</feature>
<evidence type="ECO:0000256" key="5">
    <source>
        <dbReference type="ARBA" id="ARBA00023242"/>
    </source>
</evidence>
<dbReference type="AlphaFoldDB" id="A0A6A4ZM18"/>
<accession>A0A6A4ZM18</accession>
<evidence type="ECO:0000256" key="1">
    <source>
        <dbReference type="ARBA" id="ARBA00004123"/>
    </source>
</evidence>
<dbReference type="VEuPathDB" id="FungiDB:H257_07290"/>
<proteinExistence type="predicted"/>
<evidence type="ECO:0000256" key="4">
    <source>
        <dbReference type="ARBA" id="ARBA00022833"/>
    </source>
</evidence>